<dbReference type="Gene3D" id="3.30.70.270">
    <property type="match status" value="2"/>
</dbReference>
<feature type="domain" description="GGDEF" evidence="2">
    <location>
        <begin position="53"/>
        <end position="185"/>
    </location>
</feature>
<dbReference type="InterPro" id="IPR029016">
    <property type="entry name" value="GAF-like_dom_sf"/>
</dbReference>
<evidence type="ECO:0000313" key="3">
    <source>
        <dbReference type="EMBL" id="HJA70487.1"/>
    </source>
</evidence>
<dbReference type="SUPFAM" id="SSF55073">
    <property type="entry name" value="Nucleotide cyclase"/>
    <property type="match status" value="2"/>
</dbReference>
<name>A0A9D2HGM3_9FIRM</name>
<dbReference type="InterPro" id="IPR000160">
    <property type="entry name" value="GGDEF_dom"/>
</dbReference>
<dbReference type="InterPro" id="IPR050706">
    <property type="entry name" value="Cyclic-di-GMP_PDE-like"/>
</dbReference>
<evidence type="ECO:0000259" key="1">
    <source>
        <dbReference type="PROSITE" id="PS50883"/>
    </source>
</evidence>
<dbReference type="InterPro" id="IPR043128">
    <property type="entry name" value="Rev_trsase/Diguanyl_cyclase"/>
</dbReference>
<dbReference type="GO" id="GO:0071111">
    <property type="term" value="F:cyclic-guanylate-specific phosphodiesterase activity"/>
    <property type="evidence" value="ECO:0007669"/>
    <property type="project" value="InterPro"/>
</dbReference>
<dbReference type="PANTHER" id="PTHR33121:SF70">
    <property type="entry name" value="SIGNALING PROTEIN YKOW"/>
    <property type="match status" value="1"/>
</dbReference>
<dbReference type="NCBIfam" id="TIGR00254">
    <property type="entry name" value="GGDEF"/>
    <property type="match status" value="1"/>
</dbReference>
<proteinExistence type="predicted"/>
<accession>A0A9D2HGM3</accession>
<dbReference type="SUPFAM" id="SSF141868">
    <property type="entry name" value="EAL domain-like"/>
    <property type="match status" value="1"/>
</dbReference>
<dbReference type="CDD" id="cd01949">
    <property type="entry name" value="GGDEF"/>
    <property type="match status" value="1"/>
</dbReference>
<dbReference type="PROSITE" id="PS50887">
    <property type="entry name" value="GGDEF"/>
    <property type="match status" value="2"/>
</dbReference>
<comment type="caution">
    <text evidence="3">The sequence shown here is derived from an EMBL/GenBank/DDBJ whole genome shotgun (WGS) entry which is preliminary data.</text>
</comment>
<evidence type="ECO:0000259" key="2">
    <source>
        <dbReference type="PROSITE" id="PS50887"/>
    </source>
</evidence>
<reference evidence="3" key="1">
    <citation type="journal article" date="2021" name="PeerJ">
        <title>Extensive microbial diversity within the chicken gut microbiome revealed by metagenomics and culture.</title>
        <authorList>
            <person name="Gilroy R."/>
            <person name="Ravi A."/>
            <person name="Getino M."/>
            <person name="Pursley I."/>
            <person name="Horton D.L."/>
            <person name="Alikhan N.F."/>
            <person name="Baker D."/>
            <person name="Gharbi K."/>
            <person name="Hall N."/>
            <person name="Watson M."/>
            <person name="Adriaenssens E.M."/>
            <person name="Foster-Nyarko E."/>
            <person name="Jarju S."/>
            <person name="Secka A."/>
            <person name="Antonio M."/>
            <person name="Oren A."/>
            <person name="Chaudhuri R.R."/>
            <person name="La Ragione R."/>
            <person name="Hildebrand F."/>
            <person name="Pallen M.J."/>
        </authorList>
    </citation>
    <scope>NUCLEOTIDE SEQUENCE</scope>
    <source>
        <strain evidence="3">CHK178-16964</strain>
    </source>
</reference>
<dbReference type="Gene3D" id="3.30.450.20">
    <property type="entry name" value="PAS domain"/>
    <property type="match status" value="1"/>
</dbReference>
<evidence type="ECO:0000313" key="4">
    <source>
        <dbReference type="Proteomes" id="UP000823900"/>
    </source>
</evidence>
<dbReference type="SMART" id="SM00052">
    <property type="entry name" value="EAL"/>
    <property type="match status" value="1"/>
</dbReference>
<reference evidence="3" key="2">
    <citation type="submission" date="2021-04" db="EMBL/GenBank/DDBJ databases">
        <authorList>
            <person name="Gilroy R."/>
        </authorList>
    </citation>
    <scope>NUCLEOTIDE SEQUENCE</scope>
    <source>
        <strain evidence="3">CHK178-16964</strain>
    </source>
</reference>
<dbReference type="InterPro" id="IPR035919">
    <property type="entry name" value="EAL_sf"/>
</dbReference>
<dbReference type="SUPFAM" id="SSF55785">
    <property type="entry name" value="PYP-like sensor domain (PAS domain)"/>
    <property type="match status" value="2"/>
</dbReference>
<dbReference type="CDD" id="cd01948">
    <property type="entry name" value="EAL"/>
    <property type="match status" value="1"/>
</dbReference>
<dbReference type="InterPro" id="IPR035965">
    <property type="entry name" value="PAS-like_dom_sf"/>
</dbReference>
<dbReference type="PROSITE" id="PS50883">
    <property type="entry name" value="EAL"/>
    <property type="match status" value="1"/>
</dbReference>
<dbReference type="SMART" id="SM00267">
    <property type="entry name" value="GGDEF"/>
    <property type="match status" value="2"/>
</dbReference>
<feature type="domain" description="GGDEF" evidence="2">
    <location>
        <begin position="978"/>
        <end position="1103"/>
    </location>
</feature>
<dbReference type="InterPro" id="IPR029787">
    <property type="entry name" value="Nucleotide_cyclase"/>
</dbReference>
<dbReference type="Pfam" id="PF00990">
    <property type="entry name" value="GGDEF"/>
    <property type="match status" value="2"/>
</dbReference>
<dbReference type="Pfam" id="PF00563">
    <property type="entry name" value="EAL"/>
    <property type="match status" value="1"/>
</dbReference>
<protein>
    <submittedName>
        <fullName evidence="3">EAL domain-containing protein</fullName>
    </submittedName>
</protein>
<dbReference type="Proteomes" id="UP000823900">
    <property type="component" value="Unassembled WGS sequence"/>
</dbReference>
<feature type="domain" description="EAL" evidence="1">
    <location>
        <begin position="1101"/>
        <end position="1356"/>
    </location>
</feature>
<dbReference type="SUPFAM" id="SSF55781">
    <property type="entry name" value="GAF domain-like"/>
    <property type="match status" value="1"/>
</dbReference>
<dbReference type="Gene3D" id="3.30.450.40">
    <property type="match status" value="1"/>
</dbReference>
<gene>
    <name evidence="3" type="ORF">IAA07_02765</name>
</gene>
<dbReference type="PANTHER" id="PTHR33121">
    <property type="entry name" value="CYCLIC DI-GMP PHOSPHODIESTERASE PDEF"/>
    <property type="match status" value="1"/>
</dbReference>
<dbReference type="EMBL" id="DWZA01000025">
    <property type="protein sequence ID" value="HJA70487.1"/>
    <property type="molecule type" value="Genomic_DNA"/>
</dbReference>
<organism evidence="3 4">
    <name type="scientific">Candidatus Lachnoclostridium stercoravium</name>
    <dbReference type="NCBI Taxonomy" id="2838633"/>
    <lineage>
        <taxon>Bacteria</taxon>
        <taxon>Bacillati</taxon>
        <taxon>Bacillota</taxon>
        <taxon>Clostridia</taxon>
        <taxon>Lachnospirales</taxon>
        <taxon>Lachnospiraceae</taxon>
    </lineage>
</organism>
<dbReference type="Gene3D" id="3.20.20.450">
    <property type="entry name" value="EAL domain"/>
    <property type="match status" value="1"/>
</dbReference>
<dbReference type="InterPro" id="IPR001633">
    <property type="entry name" value="EAL_dom"/>
</dbReference>
<sequence length="1359" mass="154875">MKNESAVLESIAVQRRKRRLKGTHSRDRLSGLLNSRAARKYISAYLKKMGPDDISAMFLIDVDDFRRINGDFGYLAGNYALQRAGELLSALFRASDIVCRLGGDEYLVFMSGNITKDEVWERADKICQEVQFPIGSQQEASVTVSVGVCAVFGKGMDFEKVYTHAAAALETARQKGGGSFYVVGEGRMKAKLHQPDEFPWNLIQPDCLLKYMIGGLSILEAGQEIRVIYANQGFFDMADSGASFSLPCTLKEAGIHPDYEEEYEQLIRTKADSGGTAEHVHPVSRTGKDWRWRHVKLIPLHRTRGKHPVLLMELSTDISQLMESERRLNESNERLRTVIGQKTCLVWEVDIRQRSFHVFDVDTQSCADQESGAKFPDAFLKGKIVHDDSAANFREFAEDILNGKTGGTGNFIMWDKKDGCYCWFLLSYRMIYDRDKTPVKAIGVQERLPLPGTGFYGRPLPEILRHHLVARLKVNLTKDSIENVWKEGMDHTLSLKGRKYTETMEKEPLQLFVKSEETEFTDHFKRDTLLAAFEKGEWWFNMEYRRVDSGGNIRWMSETVNLIQDEETKDVYMYACFNDSQQRHNWEMLLGADTAIEKDAVSGLYDAPTMKKLINKLISTGKGTQCALVVIQMGGSFGRMGEAGLDYSQKRKHFLAVALSLALGPDCLAGQYREDKVLVFVPDAGSRSDIKRRFDDAFSYIHTSMDGIGGIEGIRFIAGVVTSRIEEADYGELLMRSSYLCEAWEDSAEDTVAFLEGDEDWNWIRMKMENEPKEGVALQPKDQKELSRDEQSAAFQCITAMLAADSLKDSIENALRCMGSYYQASRVYILDLSEDRKTVNMSYEWNRQGRQSIRQVMEEMEIGKIPLLGRCMREEKPVLIENKTRIFKQDGNRESWFFCAYPLKNGQDISGFLCIENPQKYREDIMLPEAVLPYIIKEKQRFRAWAQEKKEEECFLDTLPNLRAYMDVIHTLDSDTYSSMGALSVDIPNFSALNSTRGFDYGQKLLGDIAETLKEIFGKTFIFRTWDAEFVVLYPNTILEVFIGRCTRLRNTLQRRYPKQLRIGYTWSEGLFSARNLVKEAQSIMRCENVREEEGDREAFLDKKGFDMEKTAAERNFIAYFQPKINMRDGSLVGAEALVRGIDGNGNIIPPGQFIETLEKSGDIRELDLYMLEFVLEQLSEWKAKGLPAVKVSVNLSRYSLLNPTTLASILAIQSHYPDIPPDQIELEITETACDIEKTTLSGLIDSFREYGLEFELDDFGSHYANMSIFTNIKFKIIKLDRSLVSDLPGNEMSRMLVEDIVKICHSFGMLCVAEGVETKQQKEALLKAGCCYGQGFYYSRPLPPGKFEEQYLIQKEEV</sequence>